<dbReference type="PANTHER" id="PTHR38776">
    <property type="entry name" value="MLTA-INTERACTING PROTEIN-RELATED"/>
    <property type="match status" value="1"/>
</dbReference>
<proteinExistence type="inferred from homology"/>
<keyword evidence="5" id="KW-0998">Cell outer membrane</keyword>
<evidence type="ECO:0000256" key="6">
    <source>
        <dbReference type="SAM" id="SignalP"/>
    </source>
</evidence>
<dbReference type="GO" id="GO:0009279">
    <property type="term" value="C:cell outer membrane"/>
    <property type="evidence" value="ECO:0007669"/>
    <property type="project" value="UniProtKB-SubCell"/>
</dbReference>
<name>A0A085AGE2_9ENTR</name>
<evidence type="ECO:0000256" key="1">
    <source>
        <dbReference type="ARBA" id="ARBA00004442"/>
    </source>
</evidence>
<dbReference type="OrthoDB" id="5951177at2"/>
<keyword evidence="4" id="KW-0472">Membrane</keyword>
<organism evidence="7 8">
    <name type="scientific">Trabulsiella guamensis ATCC 49490</name>
    <dbReference type="NCBI Taxonomy" id="1005994"/>
    <lineage>
        <taxon>Bacteria</taxon>
        <taxon>Pseudomonadati</taxon>
        <taxon>Pseudomonadota</taxon>
        <taxon>Gammaproteobacteria</taxon>
        <taxon>Enterobacterales</taxon>
        <taxon>Enterobacteriaceae</taxon>
        <taxon>Trabulsiella</taxon>
    </lineage>
</organism>
<protein>
    <submittedName>
        <fullName evidence="7">Outer membrane protein V</fullName>
    </submittedName>
</protein>
<evidence type="ECO:0000256" key="3">
    <source>
        <dbReference type="ARBA" id="ARBA00022729"/>
    </source>
</evidence>
<dbReference type="RefSeq" id="WP_038154601.1">
    <property type="nucleotide sequence ID" value="NZ_JMTB01000042.1"/>
</dbReference>
<evidence type="ECO:0000256" key="5">
    <source>
        <dbReference type="ARBA" id="ARBA00023237"/>
    </source>
</evidence>
<evidence type="ECO:0000313" key="8">
    <source>
        <dbReference type="Proteomes" id="UP000028630"/>
    </source>
</evidence>
<dbReference type="PANTHER" id="PTHR38776:SF1">
    <property type="entry name" value="MLTA-INTERACTING PROTEIN-RELATED"/>
    <property type="match status" value="1"/>
</dbReference>
<dbReference type="InterPro" id="IPR010583">
    <property type="entry name" value="MipA"/>
</dbReference>
<reference evidence="8" key="1">
    <citation type="submission" date="2014-05" db="EMBL/GenBank/DDBJ databases">
        <title>ATOL: Assembling a taxonomically balanced genome-scale reconstruction of the evolutionary history of the Enterobacteriaceae.</title>
        <authorList>
            <person name="Plunkett G. III"/>
            <person name="Neeno-Eckwall E.C."/>
            <person name="Glasner J.D."/>
            <person name="Perna N.T."/>
        </authorList>
    </citation>
    <scope>NUCLEOTIDE SEQUENCE [LARGE SCALE GENOMIC DNA]</scope>
    <source>
        <strain evidence="8">ATCC 49490</strain>
    </source>
</reference>
<gene>
    <name evidence="7" type="ORF">GTGU_01012</name>
</gene>
<evidence type="ECO:0000256" key="2">
    <source>
        <dbReference type="ARBA" id="ARBA00005722"/>
    </source>
</evidence>
<dbReference type="EMBL" id="JMTB01000042">
    <property type="protein sequence ID" value="KFC09287.1"/>
    <property type="molecule type" value="Genomic_DNA"/>
</dbReference>
<dbReference type="Pfam" id="PF06629">
    <property type="entry name" value="MipA"/>
    <property type="match status" value="1"/>
</dbReference>
<keyword evidence="8" id="KW-1185">Reference proteome</keyword>
<dbReference type="Proteomes" id="UP000028630">
    <property type="component" value="Unassembled WGS sequence"/>
</dbReference>
<accession>A0A085AGE2</accession>
<feature type="chain" id="PRO_5001786383" evidence="6">
    <location>
        <begin position="38"/>
        <end position="278"/>
    </location>
</feature>
<feature type="signal peptide" evidence="6">
    <location>
        <begin position="1"/>
        <end position="37"/>
    </location>
</feature>
<comment type="subcellular location">
    <subcellularLocation>
        <location evidence="1">Cell outer membrane</location>
    </subcellularLocation>
</comment>
<evidence type="ECO:0000256" key="4">
    <source>
        <dbReference type="ARBA" id="ARBA00023136"/>
    </source>
</evidence>
<sequence length="278" mass="29863">MSNYELRHKFLPSLSGLPLNNMLPGALLALLTTPALAAEPQQGNVLTLGGGVDVTSRYSGSDENRVTTALVLDYSMHNGFFASTTRGIGYGNSIDNLDYSAALSYRAGRKDHNVDSDAMSDGSDYLRGMGDIKGSALGVFGLGYKVTDWLNLQLQAEVPFSQRDNGAALHFGITSPLYSSSKNTVTMALTSSWGTSDYMQTYYGVSSSQSAASGFTQYDAGSGIYALSMNMDWTHNFNHSWSVIAAAGFTQLMGDARNSPVVQRKASPEGSLKVTYRF</sequence>
<evidence type="ECO:0000313" key="7">
    <source>
        <dbReference type="EMBL" id="KFC09287.1"/>
    </source>
</evidence>
<comment type="similarity">
    <text evidence="2">Belongs to the MipA/OmpV family.</text>
</comment>
<keyword evidence="3 6" id="KW-0732">Signal</keyword>
<dbReference type="AlphaFoldDB" id="A0A085AGE2"/>
<comment type="caution">
    <text evidence="7">The sequence shown here is derived from an EMBL/GenBank/DDBJ whole genome shotgun (WGS) entry which is preliminary data.</text>
</comment>
<dbReference type="eggNOG" id="COG3713">
    <property type="taxonomic scope" value="Bacteria"/>
</dbReference>